<proteinExistence type="predicted"/>
<dbReference type="AlphaFoldDB" id="A0A0C4DNK1"/>
<evidence type="ECO:0000313" key="3">
    <source>
        <dbReference type="EnsemblFungi" id="MAPG_01393T0"/>
    </source>
</evidence>
<feature type="compositionally biased region" description="Basic and acidic residues" evidence="1">
    <location>
        <begin position="15"/>
        <end position="24"/>
    </location>
</feature>
<sequence length="557" mass="56163">MADLNTGTNIILSEAETKRKDGAEHAIPGAFPSTPGTSSETTKDFIGDSQVAATSQPVPPPQTDVGDSQPAAINIAISAQPVPPSQTEVGTGNVASSTGLQHRSPPHDENPASRFQGGPAPPADNERSPVNKKDKGSNDTVEPAELAKEVGESAATAAVAGGIAAKDAAVWTKDKAVENYPAARDTVAENATWAKDRVAENYPAVRDQAVDAASKAGNAAYTGAATAGNAAYDGAATAGNAAYSGVASAAATIASTAQAAYNATASALTTDTQTDTLPPASSVPEPVKDSFATAKKSPEAAANPVAVGDKRALESELLAIAGDKDTKTTSNNDTKTTSNNDTKTTSNRPAETSISSTHDKPSPLEGKGPSAGHMPNRTESTDFVKILGTETYKPHGSPGSTGLGAAAQETSPAHGGGPAAPHDAGRVTGGAVPKQGDMSRDEPEMSYTHDKSASRRSDMHPQGIGMGGQSSGTVSGTPRSLQGSSGGDHVAPPTGTAAQAPGHGPVEHNPPSYSQAQRQGQAPAKTTVGNNAVKEVDYNKLSSGTQSGVASTHYQSK</sequence>
<feature type="compositionally biased region" description="Low complexity" evidence="1">
    <location>
        <begin position="491"/>
        <end position="504"/>
    </location>
</feature>
<dbReference type="OrthoDB" id="5227090at2759"/>
<protein>
    <submittedName>
        <fullName evidence="2 3">Uncharacterized protein</fullName>
    </submittedName>
</protein>
<keyword evidence="4" id="KW-1185">Reference proteome</keyword>
<evidence type="ECO:0000313" key="4">
    <source>
        <dbReference type="Proteomes" id="UP000011715"/>
    </source>
</evidence>
<feature type="compositionally biased region" description="Low complexity" evidence="1">
    <location>
        <begin position="328"/>
        <end position="347"/>
    </location>
</feature>
<feature type="compositionally biased region" description="Basic and acidic residues" evidence="1">
    <location>
        <begin position="124"/>
        <end position="137"/>
    </location>
</feature>
<dbReference type="OMA" id="TETIRHQ"/>
<feature type="compositionally biased region" description="Polar residues" evidence="1">
    <location>
        <begin position="540"/>
        <end position="557"/>
    </location>
</feature>
<reference evidence="3" key="5">
    <citation type="submission" date="2015-06" db="UniProtKB">
        <authorList>
            <consortium name="EnsemblFungi"/>
        </authorList>
    </citation>
    <scope>IDENTIFICATION</scope>
    <source>
        <strain evidence="3">ATCC 64411</strain>
    </source>
</reference>
<reference evidence="4" key="2">
    <citation type="submission" date="2010-05" db="EMBL/GenBank/DDBJ databases">
        <title>The genome sequence of Magnaporthe poae strain ATCC 64411.</title>
        <authorList>
            <person name="Ma L.-J."/>
            <person name="Dead R."/>
            <person name="Young S."/>
            <person name="Zeng Q."/>
            <person name="Koehrsen M."/>
            <person name="Alvarado L."/>
            <person name="Berlin A."/>
            <person name="Chapman S.B."/>
            <person name="Chen Z."/>
            <person name="Freedman E."/>
            <person name="Gellesch M."/>
            <person name="Goldberg J."/>
            <person name="Griggs A."/>
            <person name="Gujja S."/>
            <person name="Heilman E.R."/>
            <person name="Heiman D."/>
            <person name="Hepburn T."/>
            <person name="Howarth C."/>
            <person name="Jen D."/>
            <person name="Larson L."/>
            <person name="Mehta T."/>
            <person name="Neiman D."/>
            <person name="Pearson M."/>
            <person name="Roberts A."/>
            <person name="Saif S."/>
            <person name="Shea T."/>
            <person name="Shenoy N."/>
            <person name="Sisk P."/>
            <person name="Stolte C."/>
            <person name="Sykes S."/>
            <person name="Walk T."/>
            <person name="White J."/>
            <person name="Yandava C."/>
            <person name="Haas B."/>
            <person name="Nusbaum C."/>
            <person name="Birren B."/>
        </authorList>
    </citation>
    <scope>NUCLEOTIDE SEQUENCE [LARGE SCALE GENOMIC DNA]</scope>
    <source>
        <strain evidence="4">ATCC 64411 / 73-15</strain>
    </source>
</reference>
<feature type="region of interest" description="Disordered" evidence="1">
    <location>
        <begin position="272"/>
        <end position="557"/>
    </location>
</feature>
<dbReference type="STRING" id="644358.A0A0C4DNK1"/>
<evidence type="ECO:0000313" key="2">
    <source>
        <dbReference type="EMBL" id="KLU82320.1"/>
    </source>
</evidence>
<dbReference type="Proteomes" id="UP000011715">
    <property type="component" value="Unassembled WGS sequence"/>
</dbReference>
<name>A0A0C4DNK1_MAGP6</name>
<dbReference type="VEuPathDB" id="FungiDB:MAPG_01393"/>
<feature type="compositionally biased region" description="Basic and acidic residues" evidence="1">
    <location>
        <begin position="437"/>
        <end position="459"/>
    </location>
</feature>
<evidence type="ECO:0000256" key="1">
    <source>
        <dbReference type="SAM" id="MobiDB-lite"/>
    </source>
</evidence>
<dbReference type="EnsemblFungi" id="MAPG_01393T0">
    <property type="protein sequence ID" value="MAPG_01393T0"/>
    <property type="gene ID" value="MAPG_01393"/>
</dbReference>
<dbReference type="eggNOG" id="ENOG502RMFT">
    <property type="taxonomic scope" value="Eukaryota"/>
</dbReference>
<gene>
    <name evidence="2" type="ORF">MAPG_01393</name>
</gene>
<reference evidence="2" key="3">
    <citation type="submission" date="2011-03" db="EMBL/GenBank/DDBJ databases">
        <title>Annotation of Magnaporthe poae ATCC 64411.</title>
        <authorList>
            <person name="Ma L.-J."/>
            <person name="Dead R."/>
            <person name="Young S.K."/>
            <person name="Zeng Q."/>
            <person name="Gargeya S."/>
            <person name="Fitzgerald M."/>
            <person name="Haas B."/>
            <person name="Abouelleil A."/>
            <person name="Alvarado L."/>
            <person name="Arachchi H.M."/>
            <person name="Berlin A."/>
            <person name="Brown A."/>
            <person name="Chapman S.B."/>
            <person name="Chen Z."/>
            <person name="Dunbar C."/>
            <person name="Freedman E."/>
            <person name="Gearin G."/>
            <person name="Gellesch M."/>
            <person name="Goldberg J."/>
            <person name="Griggs A."/>
            <person name="Gujja S."/>
            <person name="Heiman D."/>
            <person name="Howarth C."/>
            <person name="Larson L."/>
            <person name="Lui A."/>
            <person name="MacDonald P.J.P."/>
            <person name="Mehta T."/>
            <person name="Montmayeur A."/>
            <person name="Murphy C."/>
            <person name="Neiman D."/>
            <person name="Pearson M."/>
            <person name="Priest M."/>
            <person name="Roberts A."/>
            <person name="Saif S."/>
            <person name="Shea T."/>
            <person name="Shenoy N."/>
            <person name="Sisk P."/>
            <person name="Stolte C."/>
            <person name="Sykes S."/>
            <person name="Yandava C."/>
            <person name="Wortman J."/>
            <person name="Nusbaum C."/>
            <person name="Birren B."/>
        </authorList>
    </citation>
    <scope>NUCLEOTIDE SEQUENCE</scope>
    <source>
        <strain evidence="2">ATCC 64411</strain>
    </source>
</reference>
<dbReference type="EMBL" id="GL876966">
    <property type="protein sequence ID" value="KLU82320.1"/>
    <property type="molecule type" value="Genomic_DNA"/>
</dbReference>
<accession>A0A0C4DNK1</accession>
<feature type="compositionally biased region" description="Polar residues" evidence="1">
    <location>
        <begin position="471"/>
        <end position="483"/>
    </location>
</feature>
<reference evidence="2" key="1">
    <citation type="submission" date="2010-05" db="EMBL/GenBank/DDBJ databases">
        <title>The Genome Sequence of Magnaporthe poae strain ATCC 64411.</title>
        <authorList>
            <consortium name="The Broad Institute Genome Sequencing Platform"/>
            <consortium name="Broad Institute Genome Sequencing Center for Infectious Disease"/>
            <person name="Ma L.-J."/>
            <person name="Dead R."/>
            <person name="Young S."/>
            <person name="Zeng Q."/>
            <person name="Koehrsen M."/>
            <person name="Alvarado L."/>
            <person name="Berlin A."/>
            <person name="Chapman S.B."/>
            <person name="Chen Z."/>
            <person name="Freedman E."/>
            <person name="Gellesch M."/>
            <person name="Goldberg J."/>
            <person name="Griggs A."/>
            <person name="Gujja S."/>
            <person name="Heilman E.R."/>
            <person name="Heiman D."/>
            <person name="Hepburn T."/>
            <person name="Howarth C."/>
            <person name="Jen D."/>
            <person name="Larson L."/>
            <person name="Mehta T."/>
            <person name="Neiman D."/>
            <person name="Pearson M."/>
            <person name="Roberts A."/>
            <person name="Saif S."/>
            <person name="Shea T."/>
            <person name="Shenoy N."/>
            <person name="Sisk P."/>
            <person name="Stolte C."/>
            <person name="Sykes S."/>
            <person name="Walk T."/>
            <person name="White J."/>
            <person name="Yandava C."/>
            <person name="Haas B."/>
            <person name="Nusbaum C."/>
            <person name="Birren B."/>
        </authorList>
    </citation>
    <scope>NUCLEOTIDE SEQUENCE</scope>
    <source>
        <strain evidence="2">ATCC 64411</strain>
    </source>
</reference>
<organism evidence="3 4">
    <name type="scientific">Magnaporthiopsis poae (strain ATCC 64411 / 73-15)</name>
    <name type="common">Kentucky bluegrass fungus</name>
    <name type="synonym">Magnaporthe poae</name>
    <dbReference type="NCBI Taxonomy" id="644358"/>
    <lineage>
        <taxon>Eukaryota</taxon>
        <taxon>Fungi</taxon>
        <taxon>Dikarya</taxon>
        <taxon>Ascomycota</taxon>
        <taxon>Pezizomycotina</taxon>
        <taxon>Sordariomycetes</taxon>
        <taxon>Sordariomycetidae</taxon>
        <taxon>Magnaporthales</taxon>
        <taxon>Magnaporthaceae</taxon>
        <taxon>Magnaporthiopsis</taxon>
    </lineage>
</organism>
<dbReference type="EMBL" id="ADBL01000335">
    <property type="status" value="NOT_ANNOTATED_CDS"/>
    <property type="molecule type" value="Genomic_DNA"/>
</dbReference>
<reference evidence="3" key="4">
    <citation type="journal article" date="2015" name="G3 (Bethesda)">
        <title>Genome sequences of three phytopathogenic species of the Magnaporthaceae family of fungi.</title>
        <authorList>
            <person name="Okagaki L.H."/>
            <person name="Nunes C.C."/>
            <person name="Sailsbery J."/>
            <person name="Clay B."/>
            <person name="Brown D."/>
            <person name="John T."/>
            <person name="Oh Y."/>
            <person name="Young N."/>
            <person name="Fitzgerald M."/>
            <person name="Haas B.J."/>
            <person name="Zeng Q."/>
            <person name="Young S."/>
            <person name="Adiconis X."/>
            <person name="Fan L."/>
            <person name="Levin J.Z."/>
            <person name="Mitchell T.K."/>
            <person name="Okubara P.A."/>
            <person name="Farman M.L."/>
            <person name="Kohn L.M."/>
            <person name="Birren B."/>
            <person name="Ma L.-J."/>
            <person name="Dean R.A."/>
        </authorList>
    </citation>
    <scope>NUCLEOTIDE SEQUENCE</scope>
    <source>
        <strain evidence="3">ATCC 64411 / 73-15</strain>
    </source>
</reference>
<feature type="region of interest" description="Disordered" evidence="1">
    <location>
        <begin position="1"/>
        <end position="150"/>
    </location>
</feature>
<feature type="compositionally biased region" description="Polar residues" evidence="1">
    <location>
        <begin position="1"/>
        <end position="11"/>
    </location>
</feature>
<feature type="compositionally biased region" description="Polar residues" evidence="1">
    <location>
        <begin position="511"/>
        <end position="520"/>
    </location>
</feature>
<feature type="compositionally biased region" description="Polar residues" evidence="1">
    <location>
        <begin position="85"/>
        <end position="101"/>
    </location>
</feature>